<dbReference type="AlphaFoldDB" id="A0A1E3XBB4"/>
<dbReference type="Proteomes" id="UP000094056">
    <property type="component" value="Unassembled WGS sequence"/>
</dbReference>
<gene>
    <name evidence="2" type="ORF">SCARUB_01964</name>
</gene>
<reference evidence="2 3" key="1">
    <citation type="submission" date="2016-07" db="EMBL/GenBank/DDBJ databases">
        <title>Draft genome of Scalindua rubra, obtained from a brine-seawater interface in the Red Sea, sheds light on salt adaptation in anammox bacteria.</title>
        <authorList>
            <person name="Speth D.R."/>
            <person name="Lagkouvardos I."/>
            <person name="Wang Y."/>
            <person name="Qian P.-Y."/>
            <person name="Dutilh B.E."/>
            <person name="Jetten M.S."/>
        </authorList>
    </citation>
    <scope>NUCLEOTIDE SEQUENCE [LARGE SCALE GENOMIC DNA]</scope>
    <source>
        <strain evidence="2">BSI-1</strain>
    </source>
</reference>
<evidence type="ECO:0008006" key="4">
    <source>
        <dbReference type="Google" id="ProtNLM"/>
    </source>
</evidence>
<dbReference type="SUPFAM" id="SSF143120">
    <property type="entry name" value="YefM-like"/>
    <property type="match status" value="1"/>
</dbReference>
<sequence>MLTISKSKLKAKMLGVFREIEKTGEEVIVTDNRKPVLKIIPLKEKKTFDKAFADVQGKMKYTDDVHKSTEEEWGDLK</sequence>
<evidence type="ECO:0000313" key="2">
    <source>
        <dbReference type="EMBL" id="ODS32912.1"/>
    </source>
</evidence>
<protein>
    <recommendedName>
        <fullName evidence="4">Antitoxin</fullName>
    </recommendedName>
</protein>
<comment type="caution">
    <text evidence="2">The sequence shown here is derived from an EMBL/GenBank/DDBJ whole genome shotgun (WGS) entry which is preliminary data.</text>
</comment>
<proteinExistence type="inferred from homology"/>
<dbReference type="Gene3D" id="3.40.1620.10">
    <property type="entry name" value="YefM-like domain"/>
    <property type="match status" value="1"/>
</dbReference>
<accession>A0A1E3XBB4</accession>
<dbReference type="EMBL" id="MAYW01000044">
    <property type="protein sequence ID" value="ODS32912.1"/>
    <property type="molecule type" value="Genomic_DNA"/>
</dbReference>
<evidence type="ECO:0000256" key="1">
    <source>
        <dbReference type="ARBA" id="ARBA00009981"/>
    </source>
</evidence>
<name>A0A1E3XBB4_9BACT</name>
<evidence type="ECO:0000313" key="3">
    <source>
        <dbReference type="Proteomes" id="UP000094056"/>
    </source>
</evidence>
<organism evidence="2 3">
    <name type="scientific">Candidatus Scalindua rubra</name>
    <dbReference type="NCBI Taxonomy" id="1872076"/>
    <lineage>
        <taxon>Bacteria</taxon>
        <taxon>Pseudomonadati</taxon>
        <taxon>Planctomycetota</taxon>
        <taxon>Candidatus Brocadiia</taxon>
        <taxon>Candidatus Brocadiales</taxon>
        <taxon>Candidatus Scalinduaceae</taxon>
        <taxon>Candidatus Scalindua</taxon>
    </lineage>
</organism>
<dbReference type="InterPro" id="IPR036165">
    <property type="entry name" value="YefM-like_sf"/>
</dbReference>
<comment type="similarity">
    <text evidence="1">Belongs to the phD/YefM antitoxin family.</text>
</comment>